<dbReference type="EMBL" id="BAABJQ010000048">
    <property type="protein sequence ID" value="GAA5201101.1"/>
    <property type="molecule type" value="Genomic_DNA"/>
</dbReference>
<comment type="caution">
    <text evidence="3">The sequence shown here is derived from an EMBL/GenBank/DDBJ whole genome shotgun (WGS) entry which is preliminary data.</text>
</comment>
<dbReference type="Proteomes" id="UP001501570">
    <property type="component" value="Unassembled WGS sequence"/>
</dbReference>
<evidence type="ECO:0008006" key="5">
    <source>
        <dbReference type="Google" id="ProtNLM"/>
    </source>
</evidence>
<feature type="compositionally biased region" description="Basic and acidic residues" evidence="1">
    <location>
        <begin position="39"/>
        <end position="48"/>
    </location>
</feature>
<name>A0ABP9SR02_9ACTN</name>
<keyword evidence="2" id="KW-0472">Membrane</keyword>
<protein>
    <recommendedName>
        <fullName evidence="5">DUF4352 domain-containing protein</fullName>
    </recommendedName>
</protein>
<keyword evidence="4" id="KW-1185">Reference proteome</keyword>
<keyword evidence="2" id="KW-1133">Transmembrane helix</keyword>
<feature type="region of interest" description="Disordered" evidence="1">
    <location>
        <begin position="1"/>
        <end position="48"/>
    </location>
</feature>
<proteinExistence type="predicted"/>
<gene>
    <name evidence="3" type="ORF">GCM10023322_80420</name>
</gene>
<evidence type="ECO:0000256" key="1">
    <source>
        <dbReference type="SAM" id="MobiDB-lite"/>
    </source>
</evidence>
<feature type="compositionally biased region" description="Basic and acidic residues" evidence="1">
    <location>
        <begin position="10"/>
        <end position="32"/>
    </location>
</feature>
<sequence length="229" mass="24529">MATGWGADPPDEHRSDEHRPDEHRSDEHRPEDDGFIDLSVERGDDRPAARRRSVLPGVRRSRLAGLVAIALVVGGLAGYLVGLRQATLPTAAPSPSASPPQLAATGDRCATQIGNQLQLGIEVVNESRDNLMLRQVAPYLPLGMLREVDSGWGGCGDLSPRPSSMPYLLQLGAATWLTVTFDVLESCPGAAPVGFQVFYEQSGREGELQWLAFPDLGDVSYGRCSTGPG</sequence>
<evidence type="ECO:0000313" key="4">
    <source>
        <dbReference type="Proteomes" id="UP001501570"/>
    </source>
</evidence>
<evidence type="ECO:0000256" key="2">
    <source>
        <dbReference type="SAM" id="Phobius"/>
    </source>
</evidence>
<feature type="transmembrane region" description="Helical" evidence="2">
    <location>
        <begin position="63"/>
        <end position="82"/>
    </location>
</feature>
<accession>A0ABP9SR02</accession>
<keyword evidence="2" id="KW-0812">Transmembrane</keyword>
<evidence type="ECO:0000313" key="3">
    <source>
        <dbReference type="EMBL" id="GAA5201101.1"/>
    </source>
</evidence>
<organism evidence="3 4">
    <name type="scientific">Rugosimonospora acidiphila</name>
    <dbReference type="NCBI Taxonomy" id="556531"/>
    <lineage>
        <taxon>Bacteria</taxon>
        <taxon>Bacillati</taxon>
        <taxon>Actinomycetota</taxon>
        <taxon>Actinomycetes</taxon>
        <taxon>Micromonosporales</taxon>
        <taxon>Micromonosporaceae</taxon>
        <taxon>Rugosimonospora</taxon>
    </lineage>
</organism>
<dbReference type="RefSeq" id="WP_345638873.1">
    <property type="nucleotide sequence ID" value="NZ_BAABJQ010000048.1"/>
</dbReference>
<reference evidence="4" key="1">
    <citation type="journal article" date="2019" name="Int. J. Syst. Evol. Microbiol.">
        <title>The Global Catalogue of Microorganisms (GCM) 10K type strain sequencing project: providing services to taxonomists for standard genome sequencing and annotation.</title>
        <authorList>
            <consortium name="The Broad Institute Genomics Platform"/>
            <consortium name="The Broad Institute Genome Sequencing Center for Infectious Disease"/>
            <person name="Wu L."/>
            <person name="Ma J."/>
        </authorList>
    </citation>
    <scope>NUCLEOTIDE SEQUENCE [LARGE SCALE GENOMIC DNA]</scope>
    <source>
        <strain evidence="4">JCM 18304</strain>
    </source>
</reference>